<keyword evidence="1" id="KW-0479">Metal-binding</keyword>
<organism evidence="2 3">
    <name type="scientific">Paspalum notatum var. saurae</name>
    <dbReference type="NCBI Taxonomy" id="547442"/>
    <lineage>
        <taxon>Eukaryota</taxon>
        <taxon>Viridiplantae</taxon>
        <taxon>Streptophyta</taxon>
        <taxon>Embryophyta</taxon>
        <taxon>Tracheophyta</taxon>
        <taxon>Spermatophyta</taxon>
        <taxon>Magnoliopsida</taxon>
        <taxon>Liliopsida</taxon>
        <taxon>Poales</taxon>
        <taxon>Poaceae</taxon>
        <taxon>PACMAD clade</taxon>
        <taxon>Panicoideae</taxon>
        <taxon>Andropogonodae</taxon>
        <taxon>Paspaleae</taxon>
        <taxon>Paspalinae</taxon>
        <taxon>Paspalum</taxon>
    </lineage>
</organism>
<evidence type="ECO:0008006" key="4">
    <source>
        <dbReference type="Google" id="ProtNLM"/>
    </source>
</evidence>
<protein>
    <recommendedName>
        <fullName evidence="4">LanC-like protein 2</fullName>
    </recommendedName>
</protein>
<keyword evidence="1" id="KW-0862">Zinc</keyword>
<dbReference type="PRINTS" id="PR01950">
    <property type="entry name" value="LANCSUPER"/>
</dbReference>
<dbReference type="Proteomes" id="UP001341281">
    <property type="component" value="Chromosome 07"/>
</dbReference>
<dbReference type="Pfam" id="PF05147">
    <property type="entry name" value="LANC_like"/>
    <property type="match status" value="1"/>
</dbReference>
<dbReference type="Gene3D" id="1.50.10.10">
    <property type="match status" value="2"/>
</dbReference>
<dbReference type="GO" id="GO:0005886">
    <property type="term" value="C:plasma membrane"/>
    <property type="evidence" value="ECO:0007669"/>
    <property type="project" value="TreeGrafter"/>
</dbReference>
<evidence type="ECO:0000256" key="1">
    <source>
        <dbReference type="PIRSR" id="PIRSR607822-1"/>
    </source>
</evidence>
<proteinExistence type="predicted"/>
<dbReference type="GO" id="GO:0046872">
    <property type="term" value="F:metal ion binding"/>
    <property type="evidence" value="ECO:0007669"/>
    <property type="project" value="UniProtKB-KW"/>
</dbReference>
<evidence type="ECO:0000313" key="2">
    <source>
        <dbReference type="EMBL" id="WVZ86504.1"/>
    </source>
</evidence>
<dbReference type="EMBL" id="CP144751">
    <property type="protein sequence ID" value="WVZ86504.1"/>
    <property type="molecule type" value="Genomic_DNA"/>
</dbReference>
<feature type="binding site" evidence="1">
    <location>
        <position position="269"/>
    </location>
    <ligand>
        <name>Zn(2+)</name>
        <dbReference type="ChEBI" id="CHEBI:29105"/>
    </ligand>
</feature>
<dbReference type="SUPFAM" id="SSF158745">
    <property type="entry name" value="LanC-like"/>
    <property type="match status" value="1"/>
</dbReference>
<dbReference type="PANTHER" id="PTHR12736">
    <property type="entry name" value="LANC-LIKE PROTEIN"/>
    <property type="match status" value="1"/>
</dbReference>
<dbReference type="InterPro" id="IPR007822">
    <property type="entry name" value="LANC-like"/>
</dbReference>
<dbReference type="AlphaFoldDB" id="A0AAQ3U6H8"/>
<dbReference type="InterPro" id="IPR012341">
    <property type="entry name" value="6hp_glycosidase-like_sf"/>
</dbReference>
<sequence>MAVSGSTALPNYDSSEFHLAADVLPDFHREAGMAMADRFFPNDMPGYVEETAASPMATELCSSSFLHTLLSLPYPALADHFLRAAHQLKQKATDCTTPPSITGFTRSSVRVLIIVGVLRRLRAFLVTGDHADLATCAEIVAACDAASAGEESVTSICGAVVARHAGDEVVLSRYLSSFKQEMIMREIIEDGRRLSTESCPLMYEWYGEKYWGAAHGLAGIVHVLLDMDLEENKREYVKGTLWYMIQNRFPSGNYPCTEEDNYDCLVHWCHGAPGISLTLTKASEVFP</sequence>
<evidence type="ECO:0000313" key="3">
    <source>
        <dbReference type="Proteomes" id="UP001341281"/>
    </source>
</evidence>
<accession>A0AAQ3U6H8</accession>
<dbReference type="GO" id="GO:0005975">
    <property type="term" value="P:carbohydrate metabolic process"/>
    <property type="evidence" value="ECO:0007669"/>
    <property type="project" value="InterPro"/>
</dbReference>
<gene>
    <name evidence="2" type="ORF">U9M48_033268</name>
</gene>
<dbReference type="PANTHER" id="PTHR12736:SF7">
    <property type="entry name" value="LANC-LIKE PROTEIN 3"/>
    <property type="match status" value="1"/>
</dbReference>
<dbReference type="GO" id="GO:0031179">
    <property type="term" value="P:peptide modification"/>
    <property type="evidence" value="ECO:0007669"/>
    <property type="project" value="InterPro"/>
</dbReference>
<keyword evidence="3" id="KW-1185">Reference proteome</keyword>
<name>A0AAQ3U6H8_PASNO</name>
<reference evidence="2 3" key="1">
    <citation type="submission" date="2024-02" db="EMBL/GenBank/DDBJ databases">
        <title>High-quality chromosome-scale genome assembly of Pensacola bahiagrass (Paspalum notatum Flugge var. saurae).</title>
        <authorList>
            <person name="Vega J.M."/>
            <person name="Podio M."/>
            <person name="Orjuela J."/>
            <person name="Siena L.A."/>
            <person name="Pessino S.C."/>
            <person name="Combes M.C."/>
            <person name="Mariac C."/>
            <person name="Albertini E."/>
            <person name="Pupilli F."/>
            <person name="Ortiz J.P.A."/>
            <person name="Leblanc O."/>
        </authorList>
    </citation>
    <scope>NUCLEOTIDE SEQUENCE [LARGE SCALE GENOMIC DNA]</scope>
    <source>
        <strain evidence="2">R1</strain>
        <tissue evidence="2">Leaf</tissue>
    </source>
</reference>